<dbReference type="Proteomes" id="UP000237718">
    <property type="component" value="Unassembled WGS sequence"/>
</dbReference>
<sequence length="50" mass="5203">MTKPTKPQKPKLPASGGSYAVQRDGALKQEAATQPKPPRTSAGQAAKKEA</sequence>
<evidence type="ECO:0000256" key="1">
    <source>
        <dbReference type="SAM" id="MobiDB-lite"/>
    </source>
</evidence>
<dbReference type="AlphaFoldDB" id="A0A2T1AJ50"/>
<protein>
    <submittedName>
        <fullName evidence="2">Uncharacterized protein</fullName>
    </submittedName>
</protein>
<reference evidence="2 3" key="1">
    <citation type="submission" date="2018-03" db="EMBL/GenBank/DDBJ databases">
        <title>Genomic Encyclopedia of Archaeal and Bacterial Type Strains, Phase II (KMG-II): from individual species to whole genera.</title>
        <authorList>
            <person name="Goeker M."/>
        </authorList>
    </citation>
    <scope>NUCLEOTIDE SEQUENCE [LARGE SCALE GENOMIC DNA]</scope>
    <source>
        <strain evidence="2 3">DSM 25328</strain>
    </source>
</reference>
<evidence type="ECO:0000313" key="3">
    <source>
        <dbReference type="Proteomes" id="UP000237718"/>
    </source>
</evidence>
<proteinExistence type="predicted"/>
<dbReference type="EMBL" id="PVUF01000004">
    <property type="protein sequence ID" value="PRZ48348.1"/>
    <property type="molecule type" value="Genomic_DNA"/>
</dbReference>
<accession>A0A2T1AJ50</accession>
<feature type="region of interest" description="Disordered" evidence="1">
    <location>
        <begin position="1"/>
        <end position="50"/>
    </location>
</feature>
<gene>
    <name evidence="2" type="ORF">CLV89_104176</name>
</gene>
<name>A0A2T1AJ50_TRISK</name>
<organism evidence="2 3">
    <name type="scientific">Tritonibacter scottomollicae</name>
    <name type="common">Epibacterium scottomollicae</name>
    <dbReference type="NCBI Taxonomy" id="483013"/>
    <lineage>
        <taxon>Bacteria</taxon>
        <taxon>Pseudomonadati</taxon>
        <taxon>Pseudomonadota</taxon>
        <taxon>Alphaproteobacteria</taxon>
        <taxon>Rhodobacterales</taxon>
        <taxon>Paracoccaceae</taxon>
        <taxon>Tritonibacter</taxon>
    </lineage>
</organism>
<comment type="caution">
    <text evidence="2">The sequence shown here is derived from an EMBL/GenBank/DDBJ whole genome shotgun (WGS) entry which is preliminary data.</text>
</comment>
<dbReference type="RefSeq" id="WP_165798109.1">
    <property type="nucleotide sequence ID" value="NZ_PVUF01000004.1"/>
</dbReference>
<evidence type="ECO:0000313" key="2">
    <source>
        <dbReference type="EMBL" id="PRZ48348.1"/>
    </source>
</evidence>